<feature type="region of interest" description="Disordered" evidence="3">
    <location>
        <begin position="25"/>
        <end position="51"/>
    </location>
</feature>
<evidence type="ECO:0000256" key="1">
    <source>
        <dbReference type="ARBA" id="ARBA00022737"/>
    </source>
</evidence>
<evidence type="ECO:0008006" key="7">
    <source>
        <dbReference type="Google" id="ProtNLM"/>
    </source>
</evidence>
<evidence type="ECO:0000313" key="5">
    <source>
        <dbReference type="EMBL" id="THG00461.1"/>
    </source>
</evidence>
<dbReference type="EMBL" id="SDRB02011671">
    <property type="protein sequence ID" value="THG00461.1"/>
    <property type="molecule type" value="Genomic_DNA"/>
</dbReference>
<dbReference type="Gene3D" id="1.25.10.10">
    <property type="entry name" value="Leucine-rich Repeat Variant"/>
    <property type="match status" value="1"/>
</dbReference>
<dbReference type="PANTHER" id="PTHR46976:SF1">
    <property type="entry name" value="PROTEIN ARABIDILLO 1"/>
    <property type="match status" value="1"/>
</dbReference>
<evidence type="ECO:0000313" key="6">
    <source>
        <dbReference type="Proteomes" id="UP000306102"/>
    </source>
</evidence>
<dbReference type="InterPro" id="IPR011989">
    <property type="entry name" value="ARM-like"/>
</dbReference>
<reference evidence="5 6" key="1">
    <citation type="journal article" date="2018" name="Proc. Natl. Acad. Sci. U.S.A.">
        <title>Draft genome sequence of Camellia sinensis var. sinensis provides insights into the evolution of the tea genome and tea quality.</title>
        <authorList>
            <person name="Wei C."/>
            <person name="Yang H."/>
            <person name="Wang S."/>
            <person name="Zhao J."/>
            <person name="Liu C."/>
            <person name="Gao L."/>
            <person name="Xia E."/>
            <person name="Lu Y."/>
            <person name="Tai Y."/>
            <person name="She G."/>
            <person name="Sun J."/>
            <person name="Cao H."/>
            <person name="Tong W."/>
            <person name="Gao Q."/>
            <person name="Li Y."/>
            <person name="Deng W."/>
            <person name="Jiang X."/>
            <person name="Wang W."/>
            <person name="Chen Q."/>
            <person name="Zhang S."/>
            <person name="Li H."/>
            <person name="Wu J."/>
            <person name="Wang P."/>
            <person name="Li P."/>
            <person name="Shi C."/>
            <person name="Zheng F."/>
            <person name="Jian J."/>
            <person name="Huang B."/>
            <person name="Shan D."/>
            <person name="Shi M."/>
            <person name="Fang C."/>
            <person name="Yue Y."/>
            <person name="Li F."/>
            <person name="Li D."/>
            <person name="Wei S."/>
            <person name="Han B."/>
            <person name="Jiang C."/>
            <person name="Yin Y."/>
            <person name="Xia T."/>
            <person name="Zhang Z."/>
            <person name="Bennetzen J.L."/>
            <person name="Zhao S."/>
            <person name="Wan X."/>
        </authorList>
    </citation>
    <scope>NUCLEOTIDE SEQUENCE [LARGE SCALE GENOMIC DNA]</scope>
    <source>
        <strain evidence="6">cv. Shuchazao</strain>
        <tissue evidence="5">Leaf</tissue>
    </source>
</reference>
<dbReference type="AlphaFoldDB" id="A0A4S4DCV8"/>
<sequence length="481" mass="51359">MARNPAFAFAFLFFIVSGVGAQSPASSPTKTPAAVAVPSSSPPKFPALSKPKSPTTAMTVAGATPLVQVPSNQNLQPLMDLSETPHPSQFVATAAIATANYDNEYEDDLAYTPIYKTQPSPPTKTLGRIHHLGEGGRGVSKNNGAPIGYASSGENPSKQILDRCLPPTPPPRTTTSRRRSSTKRLSKQRLQALIEGARESWTYAIFWQSSSGDYSGGSLLGRLSSWLTFIASIHAPIDVHETAAGALWNLAFNPGNALRIVDEGGVAALVRLCFSSSPKKTLFQVAAVSFVFVILLETVVSSEMDEFVQIGTSSESTSKSVSLDEARRCALRHIKAFVLSFYDPQTFAAATASSSPAALTQVAESARIPEAGHLRCSQAEIGRFVAMLRNPSSILKECAVFALLQFTIPGGRHTSHHVTLLQNSGAPRILRVASAAAAAPIEAKIFARIVLRNLEHNPKELQSKQQLGSQKITSTRLLNSG</sequence>
<feature type="region of interest" description="Disordered" evidence="3">
    <location>
        <begin position="461"/>
        <end position="481"/>
    </location>
</feature>
<keyword evidence="6" id="KW-1185">Reference proteome</keyword>
<evidence type="ECO:0000256" key="2">
    <source>
        <dbReference type="PROSITE-ProRule" id="PRU00259"/>
    </source>
</evidence>
<feature type="repeat" description="ARM" evidence="2">
    <location>
        <begin position="221"/>
        <end position="265"/>
    </location>
</feature>
<gene>
    <name evidence="5" type="ORF">TEA_006891</name>
</gene>
<dbReference type="PROSITE" id="PS50176">
    <property type="entry name" value="ARM_REPEAT"/>
    <property type="match status" value="1"/>
</dbReference>
<dbReference type="SUPFAM" id="SSF48371">
    <property type="entry name" value="ARM repeat"/>
    <property type="match status" value="1"/>
</dbReference>
<keyword evidence="1" id="KW-0677">Repeat</keyword>
<protein>
    <recommendedName>
        <fullName evidence="7">Armadillo repeat-containing domain-containing protein</fullName>
    </recommendedName>
</protein>
<accession>A0A4S4DCV8</accession>
<feature type="chain" id="PRO_5020579649" description="Armadillo repeat-containing domain-containing protein" evidence="4">
    <location>
        <begin position="22"/>
        <end position="481"/>
    </location>
</feature>
<feature type="compositionally biased region" description="Basic residues" evidence="3">
    <location>
        <begin position="175"/>
        <end position="187"/>
    </location>
</feature>
<keyword evidence="4" id="KW-0732">Signal</keyword>
<evidence type="ECO:0000256" key="4">
    <source>
        <dbReference type="SAM" id="SignalP"/>
    </source>
</evidence>
<name>A0A4S4DCV8_CAMSN</name>
<dbReference type="InterPro" id="IPR000225">
    <property type="entry name" value="Armadillo"/>
</dbReference>
<feature type="compositionally biased region" description="Polar residues" evidence="3">
    <location>
        <begin position="463"/>
        <end position="481"/>
    </location>
</feature>
<dbReference type="PANTHER" id="PTHR46976">
    <property type="entry name" value="PROTEIN ARABIDILLO 1"/>
    <property type="match status" value="1"/>
</dbReference>
<evidence type="ECO:0000256" key="3">
    <source>
        <dbReference type="SAM" id="MobiDB-lite"/>
    </source>
</evidence>
<feature type="signal peptide" evidence="4">
    <location>
        <begin position="1"/>
        <end position="21"/>
    </location>
</feature>
<proteinExistence type="predicted"/>
<organism evidence="5 6">
    <name type="scientific">Camellia sinensis var. sinensis</name>
    <name type="common">China tea</name>
    <dbReference type="NCBI Taxonomy" id="542762"/>
    <lineage>
        <taxon>Eukaryota</taxon>
        <taxon>Viridiplantae</taxon>
        <taxon>Streptophyta</taxon>
        <taxon>Embryophyta</taxon>
        <taxon>Tracheophyta</taxon>
        <taxon>Spermatophyta</taxon>
        <taxon>Magnoliopsida</taxon>
        <taxon>eudicotyledons</taxon>
        <taxon>Gunneridae</taxon>
        <taxon>Pentapetalae</taxon>
        <taxon>asterids</taxon>
        <taxon>Ericales</taxon>
        <taxon>Theaceae</taxon>
        <taxon>Camellia</taxon>
    </lineage>
</organism>
<feature type="region of interest" description="Disordered" evidence="3">
    <location>
        <begin position="132"/>
        <end position="187"/>
    </location>
</feature>
<dbReference type="InterPro" id="IPR016024">
    <property type="entry name" value="ARM-type_fold"/>
</dbReference>
<comment type="caution">
    <text evidence="5">The sequence shown here is derived from an EMBL/GenBank/DDBJ whole genome shotgun (WGS) entry which is preliminary data.</text>
</comment>
<dbReference type="Proteomes" id="UP000306102">
    <property type="component" value="Unassembled WGS sequence"/>
</dbReference>